<evidence type="ECO:0000313" key="3">
    <source>
        <dbReference type="WBParaSite" id="PTRK_0001703500.1"/>
    </source>
</evidence>
<evidence type="ECO:0000313" key="2">
    <source>
        <dbReference type="Proteomes" id="UP000038045"/>
    </source>
</evidence>
<accession>A0A0N5A5P8</accession>
<name>A0A0N5A5P8_PARTI</name>
<evidence type="ECO:0000256" key="1">
    <source>
        <dbReference type="SAM" id="MobiDB-lite"/>
    </source>
</evidence>
<feature type="compositionally biased region" description="Basic residues" evidence="1">
    <location>
        <begin position="46"/>
        <end position="55"/>
    </location>
</feature>
<dbReference type="WBParaSite" id="PTRK_0001703500.1">
    <property type="protein sequence ID" value="PTRK_0001703500.1"/>
    <property type="gene ID" value="PTRK_0001703500"/>
</dbReference>
<organism evidence="2 3">
    <name type="scientific">Parastrongyloides trichosuri</name>
    <name type="common">Possum-specific nematode worm</name>
    <dbReference type="NCBI Taxonomy" id="131310"/>
    <lineage>
        <taxon>Eukaryota</taxon>
        <taxon>Metazoa</taxon>
        <taxon>Ecdysozoa</taxon>
        <taxon>Nematoda</taxon>
        <taxon>Chromadorea</taxon>
        <taxon>Rhabditida</taxon>
        <taxon>Tylenchina</taxon>
        <taxon>Panagrolaimomorpha</taxon>
        <taxon>Strongyloidoidea</taxon>
        <taxon>Strongyloididae</taxon>
        <taxon>Parastrongyloides</taxon>
    </lineage>
</organism>
<protein>
    <submittedName>
        <fullName evidence="3">LigA</fullName>
    </submittedName>
</protein>
<reference evidence="3" key="1">
    <citation type="submission" date="2017-02" db="UniProtKB">
        <authorList>
            <consortium name="WormBaseParasite"/>
        </authorList>
    </citation>
    <scope>IDENTIFICATION</scope>
</reference>
<feature type="compositionally biased region" description="Basic and acidic residues" evidence="1">
    <location>
        <begin position="73"/>
        <end position="99"/>
    </location>
</feature>
<sequence>MADADPGRHGPEVPGPAAGSGPTVDEGAPEVFRCARTGQGRAGPALRRRRQRRGDRRGAGSGGGQRQGAVGASERRRVLLDRGSEGRLQRLERQAEGRHLPRQAGHAGRTGGPHRGAGARDRPNHEASRLRY</sequence>
<proteinExistence type="predicted"/>
<dbReference type="AlphaFoldDB" id="A0A0N5A5P8"/>
<feature type="compositionally biased region" description="Basic and acidic residues" evidence="1">
    <location>
        <begin position="118"/>
        <end position="132"/>
    </location>
</feature>
<feature type="compositionally biased region" description="Basic and acidic residues" evidence="1">
    <location>
        <begin position="1"/>
        <end position="11"/>
    </location>
</feature>
<keyword evidence="2" id="KW-1185">Reference proteome</keyword>
<dbReference type="Proteomes" id="UP000038045">
    <property type="component" value="Unplaced"/>
</dbReference>
<feature type="region of interest" description="Disordered" evidence="1">
    <location>
        <begin position="1"/>
        <end position="132"/>
    </location>
</feature>